<feature type="coiled-coil region" evidence="1">
    <location>
        <begin position="218"/>
        <end position="245"/>
    </location>
</feature>
<keyword evidence="2" id="KW-0472">Membrane</keyword>
<organism evidence="3 4">
    <name type="scientific">Parahaliea aestuarii</name>
    <dbReference type="NCBI Taxonomy" id="1852021"/>
    <lineage>
        <taxon>Bacteria</taxon>
        <taxon>Pseudomonadati</taxon>
        <taxon>Pseudomonadota</taxon>
        <taxon>Gammaproteobacteria</taxon>
        <taxon>Cellvibrionales</taxon>
        <taxon>Halieaceae</taxon>
        <taxon>Parahaliea</taxon>
    </lineage>
</organism>
<keyword evidence="2" id="KW-1133">Transmembrane helix</keyword>
<dbReference type="Proteomes" id="UP000321933">
    <property type="component" value="Unassembled WGS sequence"/>
</dbReference>
<accession>A0A5C8ZQY3</accession>
<comment type="caution">
    <text evidence="3">The sequence shown here is derived from an EMBL/GenBank/DDBJ whole genome shotgun (WGS) entry which is preliminary data.</text>
</comment>
<keyword evidence="1" id="KW-0175">Coiled coil</keyword>
<gene>
    <name evidence="3" type="ORF">FVW59_15830</name>
</gene>
<sequence length="341" mass="37916">MNVETTGQQWQLFGYDVRHLGQYWQRAWAEFLWGDHSPVRARLDEVVELQGESGAQCFHSGVPVAAQQAECRAILLPESLVLFRTLRLPRAAEAELDAVMALEVSSNSPFPAQDTASGWSLLARNDTSLQVQLAITSLSAAMTYLGSRYDIHDVNEREVWAQSGERPIVLRGFGEGHRLARYKRRLLRMGGFVVMAVLLLLAILLVSVGGKFMEMQQYRELSERVTAETREAAEYRELLAAANQTITSVDKVSRQYPNPHVELARLTGLLGDDAHIVELSVRGTEMRLRGRSTDAASVIEKLTSVPAFSEVSAEQGGITKLGNTGLEQFYVTIRLREEQGA</sequence>
<evidence type="ECO:0000313" key="3">
    <source>
        <dbReference type="EMBL" id="TXS90070.1"/>
    </source>
</evidence>
<dbReference type="RefSeq" id="WP_148065333.1">
    <property type="nucleotide sequence ID" value="NZ_VRYZ01000007.1"/>
</dbReference>
<proteinExistence type="predicted"/>
<protein>
    <submittedName>
        <fullName evidence="3">General secretion pathway protein GspL</fullName>
    </submittedName>
</protein>
<dbReference type="AlphaFoldDB" id="A0A5C8ZQY3"/>
<evidence type="ECO:0000313" key="4">
    <source>
        <dbReference type="Proteomes" id="UP000321933"/>
    </source>
</evidence>
<name>A0A5C8ZQY3_9GAMM</name>
<evidence type="ECO:0000256" key="1">
    <source>
        <dbReference type="SAM" id="Coils"/>
    </source>
</evidence>
<dbReference type="OrthoDB" id="6113458at2"/>
<keyword evidence="4" id="KW-1185">Reference proteome</keyword>
<keyword evidence="2" id="KW-0812">Transmembrane</keyword>
<reference evidence="3 4" key="1">
    <citation type="submission" date="2019-08" db="EMBL/GenBank/DDBJ databases">
        <title>Parahaliea maris sp. nov., isolated from the surface seawater.</title>
        <authorList>
            <person name="Liu Y."/>
        </authorList>
    </citation>
    <scope>NUCLEOTIDE SEQUENCE [LARGE SCALE GENOMIC DNA]</scope>
    <source>
        <strain evidence="3 4">S2-26</strain>
    </source>
</reference>
<dbReference type="EMBL" id="VRYZ01000007">
    <property type="protein sequence ID" value="TXS90070.1"/>
    <property type="molecule type" value="Genomic_DNA"/>
</dbReference>
<evidence type="ECO:0000256" key="2">
    <source>
        <dbReference type="SAM" id="Phobius"/>
    </source>
</evidence>
<feature type="transmembrane region" description="Helical" evidence="2">
    <location>
        <begin position="186"/>
        <end position="209"/>
    </location>
</feature>